<keyword evidence="2" id="KW-1185">Reference proteome</keyword>
<protein>
    <submittedName>
        <fullName evidence="1">Uncharacterized protein</fullName>
    </submittedName>
</protein>
<sequence length="52" mass="6218">MRATLCVPHYACQLNIRKVTAMEERKEIHNRNGDPFRFAQTAEFQKNYTYLI</sequence>
<dbReference type="Proteomes" id="UP001304671">
    <property type="component" value="Unassembled WGS sequence"/>
</dbReference>
<dbReference type="RefSeq" id="WP_323248060.1">
    <property type="nucleotide sequence ID" value="NZ_JAYFUL010000008.1"/>
</dbReference>
<reference evidence="1 2" key="1">
    <citation type="submission" date="2023-12" db="EMBL/GenBank/DDBJ databases">
        <title>Novel species of the genus Arcicella isolated from rivers.</title>
        <authorList>
            <person name="Lu H."/>
        </authorList>
    </citation>
    <scope>NUCLEOTIDE SEQUENCE [LARGE SCALE GENOMIC DNA]</scope>
    <source>
        <strain evidence="1 2">LMG 21963</strain>
    </source>
</reference>
<name>A0ABU5QKM0_9BACT</name>
<comment type="caution">
    <text evidence="1">The sequence shown here is derived from an EMBL/GenBank/DDBJ whole genome shotgun (WGS) entry which is preliminary data.</text>
</comment>
<accession>A0ABU5QKM0</accession>
<proteinExistence type="predicted"/>
<dbReference type="EMBL" id="JAYFUL010000008">
    <property type="protein sequence ID" value="MEA5257588.1"/>
    <property type="molecule type" value="Genomic_DNA"/>
</dbReference>
<organism evidence="1 2">
    <name type="scientific">Arcicella aquatica</name>
    <dbReference type="NCBI Taxonomy" id="217141"/>
    <lineage>
        <taxon>Bacteria</taxon>
        <taxon>Pseudomonadati</taxon>
        <taxon>Bacteroidota</taxon>
        <taxon>Cytophagia</taxon>
        <taxon>Cytophagales</taxon>
        <taxon>Flectobacillaceae</taxon>
        <taxon>Arcicella</taxon>
    </lineage>
</organism>
<gene>
    <name evidence="1" type="ORF">VB264_07325</name>
</gene>
<evidence type="ECO:0000313" key="1">
    <source>
        <dbReference type="EMBL" id="MEA5257588.1"/>
    </source>
</evidence>
<evidence type="ECO:0000313" key="2">
    <source>
        <dbReference type="Proteomes" id="UP001304671"/>
    </source>
</evidence>